<evidence type="ECO:0000256" key="7">
    <source>
        <dbReference type="ARBA" id="ARBA00022825"/>
    </source>
</evidence>
<dbReference type="PROSITE" id="PS51892">
    <property type="entry name" value="SUBTILASE"/>
    <property type="match status" value="1"/>
</dbReference>
<evidence type="ECO:0000256" key="8">
    <source>
        <dbReference type="ARBA" id="ARBA00022989"/>
    </source>
</evidence>
<dbReference type="SUPFAM" id="SSF52743">
    <property type="entry name" value="Subtilisin-like"/>
    <property type="match status" value="1"/>
</dbReference>
<feature type="domain" description="Peptidase S8/S53" evidence="14">
    <location>
        <begin position="44"/>
        <end position="303"/>
    </location>
</feature>
<dbReference type="GO" id="GO:0006508">
    <property type="term" value="P:proteolysis"/>
    <property type="evidence" value="ECO:0007669"/>
    <property type="project" value="UniProtKB-KW"/>
</dbReference>
<feature type="active site" description="Charge relay system" evidence="10">
    <location>
        <position position="254"/>
    </location>
</feature>
<sequence length="403" mass="40875">MSALGSLLLLGGAIAPAASADTMRDREWYLDRMQAAEMWKVSTGKGITVAVLDTGVIPSVPELTGKVLPGKNFVEPKRGAHKDKDGHGTAMAMLIAGNGVNGSGVKGLAPGAQILPLTVFGSSKEAGTNHLSALLDAIRYAADSDAKIINMSLAWEYFMLDNGERAQIQQAVDYAVKRGKLLLAGSGNTGDSGNYVGYPAATAGVAGIGAVDKTSSVTKYSVSGPQVALAAPGEDIPIRCVDGKAGYCNSGGTSQATAIASASAALIWSKHPSWTGNQVLRVLMNTAGKPTKGKIPSRYIGYGTVRPRLAVLGDPGDPGPADVNPLVAARTPKKSPSPSASASKAGGSGSSNASKQPASSAASETSDDGKGVGAIVWIIVGVGVVVVVGAVLLLRRRTAGTRS</sequence>
<dbReference type="PANTHER" id="PTHR43806">
    <property type="entry name" value="PEPTIDASE S8"/>
    <property type="match status" value="1"/>
</dbReference>
<feature type="signal peptide" evidence="13">
    <location>
        <begin position="1"/>
        <end position="20"/>
    </location>
</feature>
<dbReference type="Gene3D" id="3.40.50.200">
    <property type="entry name" value="Peptidase S8/S53 domain"/>
    <property type="match status" value="1"/>
</dbReference>
<evidence type="ECO:0000256" key="3">
    <source>
        <dbReference type="ARBA" id="ARBA00022475"/>
    </source>
</evidence>
<evidence type="ECO:0000313" key="15">
    <source>
        <dbReference type="EMBL" id="WTW70816.1"/>
    </source>
</evidence>
<reference evidence="15" key="1">
    <citation type="submission" date="2022-10" db="EMBL/GenBank/DDBJ databases">
        <title>The complete genomes of actinobacterial strains from the NBC collection.</title>
        <authorList>
            <person name="Joergensen T.S."/>
            <person name="Alvarez Arevalo M."/>
            <person name="Sterndorff E.B."/>
            <person name="Faurdal D."/>
            <person name="Vuksanovic O."/>
            <person name="Mourched A.-S."/>
            <person name="Charusanti P."/>
            <person name="Shaw S."/>
            <person name="Blin K."/>
            <person name="Weber T."/>
        </authorList>
    </citation>
    <scope>NUCLEOTIDE SEQUENCE</scope>
    <source>
        <strain evidence="15">NBC_00008</strain>
    </source>
</reference>
<comment type="similarity">
    <text evidence="2 10">Belongs to the peptidase S8 family.</text>
</comment>
<feature type="region of interest" description="Disordered" evidence="11">
    <location>
        <begin position="311"/>
        <end position="368"/>
    </location>
</feature>
<keyword evidence="9 12" id="KW-0472">Membrane</keyword>
<dbReference type="EMBL" id="CP108313">
    <property type="protein sequence ID" value="WTW70816.1"/>
    <property type="molecule type" value="Genomic_DNA"/>
</dbReference>
<feature type="transmembrane region" description="Helical" evidence="12">
    <location>
        <begin position="374"/>
        <end position="394"/>
    </location>
</feature>
<accession>A0AAU2VTY0</accession>
<keyword evidence="4 10" id="KW-0645">Protease</keyword>
<keyword evidence="13" id="KW-0732">Signal</keyword>
<evidence type="ECO:0000256" key="1">
    <source>
        <dbReference type="ARBA" id="ARBA00004162"/>
    </source>
</evidence>
<feature type="active site" description="Charge relay system" evidence="10">
    <location>
        <position position="53"/>
    </location>
</feature>
<gene>
    <name evidence="15" type="primary">mycP</name>
    <name evidence="15" type="ORF">OG398_22410</name>
</gene>
<evidence type="ECO:0000256" key="10">
    <source>
        <dbReference type="PROSITE-ProRule" id="PRU01240"/>
    </source>
</evidence>
<feature type="chain" id="PRO_5043390467" evidence="13">
    <location>
        <begin position="21"/>
        <end position="403"/>
    </location>
</feature>
<evidence type="ECO:0000256" key="9">
    <source>
        <dbReference type="ARBA" id="ARBA00023136"/>
    </source>
</evidence>
<dbReference type="InterPro" id="IPR036852">
    <property type="entry name" value="Peptidase_S8/S53_dom_sf"/>
</dbReference>
<evidence type="ECO:0000256" key="13">
    <source>
        <dbReference type="SAM" id="SignalP"/>
    </source>
</evidence>
<evidence type="ECO:0000256" key="6">
    <source>
        <dbReference type="ARBA" id="ARBA00022801"/>
    </source>
</evidence>
<dbReference type="PANTHER" id="PTHR43806:SF11">
    <property type="entry name" value="CEREVISIN-RELATED"/>
    <property type="match status" value="1"/>
</dbReference>
<protein>
    <submittedName>
        <fullName evidence="15">Type VII secretion-associated serine protease mycosin</fullName>
    </submittedName>
</protein>
<evidence type="ECO:0000259" key="14">
    <source>
        <dbReference type="Pfam" id="PF00082"/>
    </source>
</evidence>
<dbReference type="GO" id="GO:0004252">
    <property type="term" value="F:serine-type endopeptidase activity"/>
    <property type="evidence" value="ECO:0007669"/>
    <property type="project" value="UniProtKB-UniRule"/>
</dbReference>
<keyword evidence="7 10" id="KW-0720">Serine protease</keyword>
<dbReference type="Pfam" id="PF00082">
    <property type="entry name" value="Peptidase_S8"/>
    <property type="match status" value="1"/>
</dbReference>
<dbReference type="GO" id="GO:0005886">
    <property type="term" value="C:plasma membrane"/>
    <property type="evidence" value="ECO:0007669"/>
    <property type="project" value="UniProtKB-SubCell"/>
</dbReference>
<name>A0AAU2VTY0_9ACTN</name>
<feature type="active site" description="Charge relay system" evidence="10">
    <location>
        <position position="87"/>
    </location>
</feature>
<keyword evidence="5 12" id="KW-0812">Transmembrane</keyword>
<feature type="compositionally biased region" description="Low complexity" evidence="11">
    <location>
        <begin position="334"/>
        <end position="355"/>
    </location>
</feature>
<dbReference type="InterPro" id="IPR023834">
    <property type="entry name" value="T7SS_pept_S8A_mycosin"/>
</dbReference>
<evidence type="ECO:0000256" key="5">
    <source>
        <dbReference type="ARBA" id="ARBA00022692"/>
    </source>
</evidence>
<proteinExistence type="inferred from homology"/>
<dbReference type="InterPro" id="IPR015500">
    <property type="entry name" value="Peptidase_S8_subtilisin-rel"/>
</dbReference>
<evidence type="ECO:0000256" key="12">
    <source>
        <dbReference type="SAM" id="Phobius"/>
    </source>
</evidence>
<dbReference type="InterPro" id="IPR000209">
    <property type="entry name" value="Peptidase_S8/S53_dom"/>
</dbReference>
<evidence type="ECO:0000256" key="2">
    <source>
        <dbReference type="ARBA" id="ARBA00011073"/>
    </source>
</evidence>
<evidence type="ECO:0000256" key="11">
    <source>
        <dbReference type="SAM" id="MobiDB-lite"/>
    </source>
</evidence>
<comment type="subcellular location">
    <subcellularLocation>
        <location evidence="1">Cell membrane</location>
        <topology evidence="1">Single-pass membrane protein</topology>
    </subcellularLocation>
</comment>
<dbReference type="PRINTS" id="PR00723">
    <property type="entry name" value="SUBTILISIN"/>
</dbReference>
<dbReference type="NCBIfam" id="TIGR03921">
    <property type="entry name" value="T7SS_mycosin"/>
    <property type="match status" value="1"/>
</dbReference>
<dbReference type="AlphaFoldDB" id="A0AAU2VTY0"/>
<keyword evidence="3" id="KW-1003">Cell membrane</keyword>
<keyword evidence="6 10" id="KW-0378">Hydrolase</keyword>
<evidence type="ECO:0000256" key="4">
    <source>
        <dbReference type="ARBA" id="ARBA00022670"/>
    </source>
</evidence>
<dbReference type="InterPro" id="IPR050131">
    <property type="entry name" value="Peptidase_S8_subtilisin-like"/>
</dbReference>
<keyword evidence="8 12" id="KW-1133">Transmembrane helix</keyword>
<organism evidence="15">
    <name type="scientific">Streptomyces sp. NBC_00008</name>
    <dbReference type="NCBI Taxonomy" id="2903610"/>
    <lineage>
        <taxon>Bacteria</taxon>
        <taxon>Bacillati</taxon>
        <taxon>Actinomycetota</taxon>
        <taxon>Actinomycetes</taxon>
        <taxon>Kitasatosporales</taxon>
        <taxon>Streptomycetaceae</taxon>
        <taxon>Streptomyces</taxon>
    </lineage>
</organism>